<protein>
    <recommendedName>
        <fullName evidence="4">PEST proteolytic signal-containing nuclear protein</fullName>
    </recommendedName>
</protein>
<evidence type="ECO:0000256" key="8">
    <source>
        <dbReference type="ARBA" id="ARBA00023242"/>
    </source>
</evidence>
<reference evidence="12" key="1">
    <citation type="submission" date="2025-08" db="UniProtKB">
        <authorList>
            <consortium name="RefSeq"/>
        </authorList>
    </citation>
    <scope>IDENTIFICATION</scope>
    <source>
        <tissue evidence="12">Whole organism</tissue>
    </source>
</reference>
<evidence type="ECO:0000256" key="10">
    <source>
        <dbReference type="SAM" id="MobiDB-lite"/>
    </source>
</evidence>
<evidence type="ECO:0000256" key="4">
    <source>
        <dbReference type="ARBA" id="ARBA00022059"/>
    </source>
</evidence>
<dbReference type="GO" id="GO:0016567">
    <property type="term" value="P:protein ubiquitination"/>
    <property type="evidence" value="ECO:0007669"/>
    <property type="project" value="InterPro"/>
</dbReference>
<keyword evidence="7" id="KW-0007">Acetylation</keyword>
<keyword evidence="8" id="KW-0539">Nucleus</keyword>
<organism evidence="11 12">
    <name type="scientific">Frankliniella occidentalis</name>
    <name type="common">Western flower thrips</name>
    <name type="synonym">Euthrips occidentalis</name>
    <dbReference type="NCBI Taxonomy" id="133901"/>
    <lineage>
        <taxon>Eukaryota</taxon>
        <taxon>Metazoa</taxon>
        <taxon>Ecdysozoa</taxon>
        <taxon>Arthropoda</taxon>
        <taxon>Hexapoda</taxon>
        <taxon>Insecta</taxon>
        <taxon>Pterygota</taxon>
        <taxon>Neoptera</taxon>
        <taxon>Paraneoptera</taxon>
        <taxon>Thysanoptera</taxon>
        <taxon>Terebrantia</taxon>
        <taxon>Thripoidea</taxon>
        <taxon>Thripidae</taxon>
        <taxon>Frankliniella</taxon>
    </lineage>
</organism>
<comment type="subcellular location">
    <subcellularLocation>
        <location evidence="2">Nucleus</location>
    </subcellularLocation>
</comment>
<evidence type="ECO:0000256" key="7">
    <source>
        <dbReference type="ARBA" id="ARBA00022990"/>
    </source>
</evidence>
<dbReference type="PANTHER" id="PTHR16523:SF6">
    <property type="entry name" value="PEST PROTEOLYTIC SIGNAL-CONTAINING NUCLEAR PROTEIN"/>
    <property type="match status" value="1"/>
</dbReference>
<evidence type="ECO:0000256" key="5">
    <source>
        <dbReference type="ARBA" id="ARBA00022553"/>
    </source>
</evidence>
<feature type="compositionally biased region" description="Polar residues" evidence="10">
    <location>
        <begin position="18"/>
        <end position="27"/>
    </location>
</feature>
<proteinExistence type="predicted"/>
<accession>A0A6J1TAC3</accession>
<keyword evidence="5" id="KW-0597">Phosphoprotein</keyword>
<dbReference type="OrthoDB" id="10068198at2759"/>
<keyword evidence="6" id="KW-0832">Ubl conjugation</keyword>
<feature type="region of interest" description="Disordered" evidence="10">
    <location>
        <begin position="1"/>
        <end position="134"/>
    </location>
</feature>
<keyword evidence="9" id="KW-0131">Cell cycle</keyword>
<evidence type="ECO:0000313" key="11">
    <source>
        <dbReference type="Proteomes" id="UP000504606"/>
    </source>
</evidence>
<dbReference type="GO" id="GO:0005634">
    <property type="term" value="C:nucleus"/>
    <property type="evidence" value="ECO:0007669"/>
    <property type="project" value="UniProtKB-SubCell"/>
</dbReference>
<keyword evidence="11" id="KW-1185">Reference proteome</keyword>
<dbReference type="RefSeq" id="XP_026290509.1">
    <property type="nucleotide sequence ID" value="XM_026434724.2"/>
</dbReference>
<feature type="compositionally biased region" description="Acidic residues" evidence="10">
    <location>
        <begin position="96"/>
        <end position="106"/>
    </location>
</feature>
<dbReference type="AlphaFoldDB" id="A0A6J1TAC3"/>
<dbReference type="InterPro" id="IPR029169">
    <property type="entry name" value="PCNP"/>
</dbReference>
<gene>
    <name evidence="12" type="primary">LOC113215141</name>
</gene>
<evidence type="ECO:0000256" key="6">
    <source>
        <dbReference type="ARBA" id="ARBA00022843"/>
    </source>
</evidence>
<dbReference type="KEGG" id="foc:113215141"/>
<evidence type="ECO:0000256" key="3">
    <source>
        <dbReference type="ARBA" id="ARBA00011097"/>
    </source>
</evidence>
<sequence>MSKRSSYDRERHGRRSKGYSSSDSDGNLSDVEDDRSPPKKTKLAFGLSKKPNVPKPSDGPSSKTVTMKLGLQKPSTDKPTPSLKAPSRTVAAAFNVDDDDEVEEMPPEARMRMRNIGRDTPTSAGPNSFGKTKQGFCDAKKVFEKTLKKKMEEV</sequence>
<evidence type="ECO:0000313" key="12">
    <source>
        <dbReference type="RefSeq" id="XP_026290509.1"/>
    </source>
</evidence>
<dbReference type="PANTHER" id="PTHR16523">
    <property type="entry name" value="PEST PROTEOLYTIC SIGNAL-CONTAINING NUCLEAR PROTEIN"/>
    <property type="match status" value="1"/>
</dbReference>
<comment type="function">
    <text evidence="1">May be involved in cell cycle regulation.</text>
</comment>
<comment type="subunit">
    <text evidence="3">Interacts with UHRF2/NIRF.</text>
</comment>
<dbReference type="Proteomes" id="UP000504606">
    <property type="component" value="Unplaced"/>
</dbReference>
<evidence type="ECO:0000256" key="9">
    <source>
        <dbReference type="ARBA" id="ARBA00023306"/>
    </source>
</evidence>
<name>A0A6J1TAC3_FRAOC</name>
<evidence type="ECO:0000256" key="1">
    <source>
        <dbReference type="ARBA" id="ARBA00002646"/>
    </source>
</evidence>
<dbReference type="GeneID" id="113215141"/>
<dbReference type="GO" id="GO:0043161">
    <property type="term" value="P:proteasome-mediated ubiquitin-dependent protein catabolic process"/>
    <property type="evidence" value="ECO:0007669"/>
    <property type="project" value="TreeGrafter"/>
</dbReference>
<dbReference type="Pfam" id="PF15473">
    <property type="entry name" value="PCNP"/>
    <property type="match status" value="1"/>
</dbReference>
<feature type="compositionally biased region" description="Basic and acidic residues" evidence="10">
    <location>
        <begin position="1"/>
        <end position="11"/>
    </location>
</feature>
<evidence type="ECO:0000256" key="2">
    <source>
        <dbReference type="ARBA" id="ARBA00004123"/>
    </source>
</evidence>
<feature type="compositionally biased region" description="Polar residues" evidence="10">
    <location>
        <begin position="120"/>
        <end position="131"/>
    </location>
</feature>